<dbReference type="Proteomes" id="UP000288805">
    <property type="component" value="Unassembled WGS sequence"/>
</dbReference>
<comment type="similarity">
    <text evidence="1">Belongs to the WD repeat WDR55 family.</text>
</comment>
<protein>
    <submittedName>
        <fullName evidence="4">WD repeat-containing protein 55</fullName>
    </submittedName>
</protein>
<name>A0A438CYJ3_VITVI</name>
<evidence type="ECO:0000313" key="4">
    <source>
        <dbReference type="EMBL" id="RVW28272.1"/>
    </source>
</evidence>
<dbReference type="PANTHER" id="PTHR44019">
    <property type="entry name" value="WD REPEAT-CONTAINING PROTEIN 55"/>
    <property type="match status" value="1"/>
</dbReference>
<evidence type="ECO:0000256" key="2">
    <source>
        <dbReference type="ARBA" id="ARBA00022574"/>
    </source>
</evidence>
<dbReference type="EMBL" id="QGNW01001904">
    <property type="protein sequence ID" value="RVW28272.1"/>
    <property type="molecule type" value="Genomic_DNA"/>
</dbReference>
<comment type="caution">
    <text evidence="4">The sequence shown here is derived from an EMBL/GenBank/DDBJ whole genome shotgun (WGS) entry which is preliminary data.</text>
</comment>
<reference evidence="4 5" key="1">
    <citation type="journal article" date="2018" name="PLoS Genet.">
        <title>Population sequencing reveals clonal diversity and ancestral inbreeding in the grapevine cultivar Chardonnay.</title>
        <authorList>
            <person name="Roach M.J."/>
            <person name="Johnson D.L."/>
            <person name="Bohlmann J."/>
            <person name="van Vuuren H.J."/>
            <person name="Jones S.J."/>
            <person name="Pretorius I.S."/>
            <person name="Schmidt S.A."/>
            <person name="Borneman A.R."/>
        </authorList>
    </citation>
    <scope>NUCLEOTIDE SEQUENCE [LARGE SCALE GENOMIC DNA]</scope>
    <source>
        <strain evidence="5">cv. Chardonnay</strain>
        <tissue evidence="4">Leaf</tissue>
    </source>
</reference>
<dbReference type="InterPro" id="IPR015943">
    <property type="entry name" value="WD40/YVTN_repeat-like_dom_sf"/>
</dbReference>
<sequence length="235" mass="25933">MEINLGKLPFDIDFHPSNTLVAAGLINGDLHLYRYGANSLPQRLLEVHAHGEESCRAVRFINKGHAIVTGSPDRSILATDVETGSAIARLEHSHGAAISRLINLTETTIASGDDEGCIKFPQNFRRELRSLEIFEISEDVVSGEDCLSLDLPGEEICSYCLYASWLPLVVLWKWHGVKGPQIGPKKMEQEVFGNVTTRKGEALKQIGFGNSKEKEMALSVDGLEARRVAMDVFSR</sequence>
<dbReference type="AlphaFoldDB" id="A0A438CYJ3"/>
<dbReference type="OrthoDB" id="2288928at2759"/>
<dbReference type="SUPFAM" id="SSF50978">
    <property type="entry name" value="WD40 repeat-like"/>
    <property type="match status" value="1"/>
</dbReference>
<evidence type="ECO:0000313" key="5">
    <source>
        <dbReference type="Proteomes" id="UP000288805"/>
    </source>
</evidence>
<dbReference type="PANTHER" id="PTHR44019:SF20">
    <property type="entry name" value="WD REPEAT-CONTAINING PROTEIN 55"/>
    <property type="match status" value="1"/>
</dbReference>
<accession>A0A438CYJ3</accession>
<dbReference type="InterPro" id="IPR036322">
    <property type="entry name" value="WD40_repeat_dom_sf"/>
</dbReference>
<proteinExistence type="inferred from homology"/>
<dbReference type="InterPro" id="IPR050505">
    <property type="entry name" value="WDR55/POC1"/>
</dbReference>
<organism evidence="4 5">
    <name type="scientific">Vitis vinifera</name>
    <name type="common">Grape</name>
    <dbReference type="NCBI Taxonomy" id="29760"/>
    <lineage>
        <taxon>Eukaryota</taxon>
        <taxon>Viridiplantae</taxon>
        <taxon>Streptophyta</taxon>
        <taxon>Embryophyta</taxon>
        <taxon>Tracheophyta</taxon>
        <taxon>Spermatophyta</taxon>
        <taxon>Magnoliopsida</taxon>
        <taxon>eudicotyledons</taxon>
        <taxon>Gunneridae</taxon>
        <taxon>Pentapetalae</taxon>
        <taxon>rosids</taxon>
        <taxon>Vitales</taxon>
        <taxon>Vitaceae</taxon>
        <taxon>Viteae</taxon>
        <taxon>Vitis</taxon>
    </lineage>
</organism>
<dbReference type="Gene3D" id="2.130.10.10">
    <property type="entry name" value="YVTN repeat-like/Quinoprotein amine dehydrogenase"/>
    <property type="match status" value="1"/>
</dbReference>
<keyword evidence="2" id="KW-0853">WD repeat</keyword>
<keyword evidence="3" id="KW-0677">Repeat</keyword>
<gene>
    <name evidence="4" type="primary">WDR55_7</name>
    <name evidence="4" type="ORF">CK203_083689</name>
</gene>
<evidence type="ECO:0000256" key="3">
    <source>
        <dbReference type="ARBA" id="ARBA00022737"/>
    </source>
</evidence>
<evidence type="ECO:0000256" key="1">
    <source>
        <dbReference type="ARBA" id="ARBA00007625"/>
    </source>
</evidence>